<dbReference type="KEGG" id="dpm:FNV33_10065"/>
<dbReference type="EMBL" id="CP041626">
    <property type="protein sequence ID" value="QDO92187.1"/>
    <property type="molecule type" value="Genomic_DNA"/>
</dbReference>
<dbReference type="AlphaFoldDB" id="A0A516GKY5"/>
<evidence type="ECO:0000313" key="3">
    <source>
        <dbReference type="EMBL" id="QDO92317.1"/>
    </source>
</evidence>
<gene>
    <name evidence="1" type="ORF">FNV33_09355</name>
    <name evidence="2" type="ORF">FNV33_09710</name>
    <name evidence="3" type="ORF">FNV33_10065</name>
</gene>
<dbReference type="KEGG" id="dpm:FNV33_09710"/>
<reference evidence="1 4" key="1">
    <citation type="submission" date="2019-07" db="EMBL/GenBank/DDBJ databases">
        <title>Genome assembly of a nasal isolate of Dolosigranulum pigrum from a chronic sinusitis patient.</title>
        <authorList>
            <person name="Baig S."/>
            <person name="Overballe-Petersen S."/>
            <person name="Kaspar U."/>
            <person name="Rendboe A."/>
            <person name="de Man T."/>
            <person name="Liu C."/>
            <person name="Price L.B."/>
            <person name="Stegger M."/>
            <person name="Becker K."/>
            <person name="Skytt Andersen P."/>
        </authorList>
    </citation>
    <scope>NUCLEOTIDE SEQUENCE [LARGE SCALE GENOMIC DNA]</scope>
    <source>
        <strain evidence="1 4">83VPs-KB5</strain>
    </source>
</reference>
<dbReference type="EMBL" id="CP041626">
    <property type="protein sequence ID" value="QDO92317.1"/>
    <property type="molecule type" value="Genomic_DNA"/>
</dbReference>
<evidence type="ECO:0000313" key="4">
    <source>
        <dbReference type="Proteomes" id="UP000315953"/>
    </source>
</evidence>
<protein>
    <submittedName>
        <fullName evidence="1">Uncharacterized protein</fullName>
    </submittedName>
</protein>
<name>A0A516GKY5_9LACT</name>
<dbReference type="RefSeq" id="WP_143333854.1">
    <property type="nucleotide sequence ID" value="NZ_CP040411.1"/>
</dbReference>
<dbReference type="EMBL" id="CP041626">
    <property type="protein sequence ID" value="QDO92252.1"/>
    <property type="molecule type" value="Genomic_DNA"/>
</dbReference>
<evidence type="ECO:0000313" key="1">
    <source>
        <dbReference type="EMBL" id="QDO92187.1"/>
    </source>
</evidence>
<sequence length="119" mass="13883">MSIDKFLDKISETVELTQEDTILKGAIRQFSNFLIRLENKTAKRNFDDNDFSISSYVPSLTVRGKNLTLVRRDHHIDVIYSYNIIDKLVIHKNEVISETYNLPVSQELFEKYLDVVISD</sequence>
<dbReference type="Proteomes" id="UP000315953">
    <property type="component" value="Chromosome"/>
</dbReference>
<accession>A0A516GKY5</accession>
<proteinExistence type="predicted"/>
<evidence type="ECO:0000313" key="2">
    <source>
        <dbReference type="EMBL" id="QDO92252.1"/>
    </source>
</evidence>
<dbReference type="KEGG" id="dpm:FNV33_09355"/>
<organism evidence="1 4">
    <name type="scientific">Dolosigranulum pigrum</name>
    <dbReference type="NCBI Taxonomy" id="29394"/>
    <lineage>
        <taxon>Bacteria</taxon>
        <taxon>Bacillati</taxon>
        <taxon>Bacillota</taxon>
        <taxon>Bacilli</taxon>
        <taxon>Lactobacillales</taxon>
        <taxon>Carnobacteriaceae</taxon>
        <taxon>Dolosigranulum</taxon>
    </lineage>
</organism>